<dbReference type="GO" id="GO:0016614">
    <property type="term" value="F:oxidoreductase activity, acting on CH-OH group of donors"/>
    <property type="evidence" value="ECO:0007669"/>
    <property type="project" value="InterPro"/>
</dbReference>
<comment type="cofactor">
    <cofactor evidence="1 5">
        <name>FAD</name>
        <dbReference type="ChEBI" id="CHEBI:57692"/>
    </cofactor>
</comment>
<dbReference type="InterPro" id="IPR036188">
    <property type="entry name" value="FAD/NAD-bd_sf"/>
</dbReference>
<feature type="binding site" evidence="5">
    <location>
        <position position="111"/>
    </location>
    <ligand>
        <name>FAD</name>
        <dbReference type="ChEBI" id="CHEBI:57692"/>
    </ligand>
</feature>
<evidence type="ECO:0000256" key="1">
    <source>
        <dbReference type="ARBA" id="ARBA00001974"/>
    </source>
</evidence>
<dbReference type="PANTHER" id="PTHR11552:SF147">
    <property type="entry name" value="CHOLINE DEHYDROGENASE, MITOCHONDRIAL"/>
    <property type="match status" value="1"/>
</dbReference>
<dbReference type="SUPFAM" id="SSF51905">
    <property type="entry name" value="FAD/NAD(P)-binding domain"/>
    <property type="match status" value="1"/>
</dbReference>
<comment type="similarity">
    <text evidence="2">Belongs to the GMC oxidoreductase family.</text>
</comment>
<feature type="chain" id="PRO_5042014269" evidence="6">
    <location>
        <begin position="19"/>
        <end position="617"/>
    </location>
</feature>
<proteinExistence type="inferred from homology"/>
<feature type="signal peptide" evidence="6">
    <location>
        <begin position="1"/>
        <end position="18"/>
    </location>
</feature>
<dbReference type="InterPro" id="IPR012132">
    <property type="entry name" value="GMC_OxRdtase"/>
</dbReference>
<keyword evidence="6" id="KW-0732">Signal</keyword>
<dbReference type="GO" id="GO:0050660">
    <property type="term" value="F:flavin adenine dinucleotide binding"/>
    <property type="evidence" value="ECO:0007669"/>
    <property type="project" value="InterPro"/>
</dbReference>
<comment type="caution">
    <text evidence="8">The sequence shown here is derived from an EMBL/GenBank/DDBJ whole genome shotgun (WGS) entry which is preliminary data.</text>
</comment>
<evidence type="ECO:0000256" key="3">
    <source>
        <dbReference type="ARBA" id="ARBA00022630"/>
    </source>
</evidence>
<dbReference type="InterPro" id="IPR000172">
    <property type="entry name" value="GMC_OxRdtase_N"/>
</dbReference>
<keyword evidence="9" id="KW-1185">Reference proteome</keyword>
<dbReference type="SUPFAM" id="SSF54373">
    <property type="entry name" value="FAD-linked reductases, C-terminal domain"/>
    <property type="match status" value="1"/>
</dbReference>
<evidence type="ECO:0000313" key="9">
    <source>
        <dbReference type="Proteomes" id="UP001219525"/>
    </source>
</evidence>
<dbReference type="EMBL" id="JARJCW010000114">
    <property type="protein sequence ID" value="KAJ7192904.1"/>
    <property type="molecule type" value="Genomic_DNA"/>
</dbReference>
<evidence type="ECO:0000256" key="5">
    <source>
        <dbReference type="PIRSR" id="PIRSR000137-2"/>
    </source>
</evidence>
<keyword evidence="4 5" id="KW-0274">FAD</keyword>
<feature type="domain" description="Glucose-methanol-choline oxidoreductase N-terminal" evidence="7">
    <location>
        <begin position="295"/>
        <end position="309"/>
    </location>
</feature>
<organism evidence="8 9">
    <name type="scientific">Mycena pura</name>
    <dbReference type="NCBI Taxonomy" id="153505"/>
    <lineage>
        <taxon>Eukaryota</taxon>
        <taxon>Fungi</taxon>
        <taxon>Dikarya</taxon>
        <taxon>Basidiomycota</taxon>
        <taxon>Agaricomycotina</taxon>
        <taxon>Agaricomycetes</taxon>
        <taxon>Agaricomycetidae</taxon>
        <taxon>Agaricales</taxon>
        <taxon>Marasmiineae</taxon>
        <taxon>Mycenaceae</taxon>
        <taxon>Mycena</taxon>
    </lineage>
</organism>
<gene>
    <name evidence="8" type="ORF">GGX14DRAFT_506287</name>
</gene>
<evidence type="ECO:0000313" key="8">
    <source>
        <dbReference type="EMBL" id="KAJ7192904.1"/>
    </source>
</evidence>
<dbReference type="Gene3D" id="3.50.50.60">
    <property type="entry name" value="FAD/NAD(P)-binding domain"/>
    <property type="match status" value="1"/>
</dbReference>
<dbReference type="AlphaFoldDB" id="A0AAD6URH8"/>
<evidence type="ECO:0000256" key="2">
    <source>
        <dbReference type="ARBA" id="ARBA00010790"/>
    </source>
</evidence>
<protein>
    <submittedName>
        <fullName evidence="8">Pyranose dehydrogenase</fullName>
    </submittedName>
</protein>
<dbReference type="InterPro" id="IPR007867">
    <property type="entry name" value="GMC_OxRtase_C"/>
</dbReference>
<dbReference type="Pfam" id="PF00732">
    <property type="entry name" value="GMC_oxred_N"/>
    <property type="match status" value="1"/>
</dbReference>
<dbReference type="PANTHER" id="PTHR11552">
    <property type="entry name" value="GLUCOSE-METHANOL-CHOLINE GMC OXIDOREDUCTASE"/>
    <property type="match status" value="1"/>
</dbReference>
<sequence>MFFKTVICGLLLASASNAAIYDTAASLPLRSYDYVIVGGGVAGSVLANRLTEDRHVNVLLLEAGPSNKGVYEIMVPFYFWLGIPQRYNWNYTTVPQPFLNNRTVDYPRGHVLGGSSALNGMVYDRGTIGEYDKLANITGDAGWSWNNLLPYFIKMESFGPPADNHNTTGEYNPLFHGTSGPLGDSLPGYPQHIDQLVLESIGNDVFPFNEDASGGSTIGFGWQVSTIHNGTRTTAATAYLADQYLERPNLHVLVNAFASRVLPSKSQTIDTVEFHQGLGSDIKVHASREVILSAGTVNSPHILLNSGIGDKDTLASLNIPVLHDLPSVGKNMSDTLLTYISWEVNFNTTLDVLLNNLTAREEAFAEWNATRTGRMSNGVVNLAGFMNMNESNPEVQQIREKYGFPGPGRTSGDFEYDFIDGLGLESPSNGSYFSMLVAVISPLSRGSISLNHSDPRGPPLFDPAYLSSEYDLLVMRQAMNTAIEFTSLGPWPSYLAAPAFGLGPVIEEYGTGNYTAMDDLVRNGIQNGAHVVGTASMSPYNAKWGVVNPDLTVKGVKGLRVVDASVFPFVPGGGTQIPTYGLAERAADIIKQSSSLPSRITLDSVLVSVEQQDSRMQ</sequence>
<name>A0AAD6URH8_9AGAR</name>
<dbReference type="Gene3D" id="3.30.560.10">
    <property type="entry name" value="Glucose Oxidase, domain 3"/>
    <property type="match status" value="1"/>
</dbReference>
<reference evidence="8" key="1">
    <citation type="submission" date="2023-03" db="EMBL/GenBank/DDBJ databases">
        <title>Massive genome expansion in bonnet fungi (Mycena s.s.) driven by repeated elements and novel gene families across ecological guilds.</title>
        <authorList>
            <consortium name="Lawrence Berkeley National Laboratory"/>
            <person name="Harder C.B."/>
            <person name="Miyauchi S."/>
            <person name="Viragh M."/>
            <person name="Kuo A."/>
            <person name="Thoen E."/>
            <person name="Andreopoulos B."/>
            <person name="Lu D."/>
            <person name="Skrede I."/>
            <person name="Drula E."/>
            <person name="Henrissat B."/>
            <person name="Morin E."/>
            <person name="Kohler A."/>
            <person name="Barry K."/>
            <person name="LaButti K."/>
            <person name="Morin E."/>
            <person name="Salamov A."/>
            <person name="Lipzen A."/>
            <person name="Mereny Z."/>
            <person name="Hegedus B."/>
            <person name="Baldrian P."/>
            <person name="Stursova M."/>
            <person name="Weitz H."/>
            <person name="Taylor A."/>
            <person name="Grigoriev I.V."/>
            <person name="Nagy L.G."/>
            <person name="Martin F."/>
            <person name="Kauserud H."/>
        </authorList>
    </citation>
    <scope>NUCLEOTIDE SEQUENCE</scope>
    <source>
        <strain evidence="8">9144</strain>
    </source>
</reference>
<dbReference type="PROSITE" id="PS00624">
    <property type="entry name" value="GMC_OXRED_2"/>
    <property type="match status" value="1"/>
</dbReference>
<dbReference type="Pfam" id="PF05199">
    <property type="entry name" value="GMC_oxred_C"/>
    <property type="match status" value="1"/>
</dbReference>
<dbReference type="Proteomes" id="UP001219525">
    <property type="component" value="Unassembled WGS sequence"/>
</dbReference>
<feature type="binding site" evidence="5">
    <location>
        <begin position="119"/>
        <end position="122"/>
    </location>
    <ligand>
        <name>FAD</name>
        <dbReference type="ChEBI" id="CHEBI:57692"/>
    </ligand>
</feature>
<accession>A0AAD6URH8</accession>
<evidence type="ECO:0000256" key="4">
    <source>
        <dbReference type="ARBA" id="ARBA00022827"/>
    </source>
</evidence>
<evidence type="ECO:0000256" key="6">
    <source>
        <dbReference type="SAM" id="SignalP"/>
    </source>
</evidence>
<dbReference type="PIRSF" id="PIRSF000137">
    <property type="entry name" value="Alcohol_oxidase"/>
    <property type="match status" value="1"/>
</dbReference>
<keyword evidence="3" id="KW-0285">Flavoprotein</keyword>
<evidence type="ECO:0000259" key="7">
    <source>
        <dbReference type="PROSITE" id="PS00624"/>
    </source>
</evidence>